<dbReference type="Proteomes" id="UP000032452">
    <property type="component" value="Unassembled WGS sequence"/>
</dbReference>
<proteinExistence type="predicted"/>
<comment type="caution">
    <text evidence="1">The sequence shown here is derived from an EMBL/GenBank/DDBJ whole genome shotgun (WGS) entry which is preliminary data.</text>
</comment>
<gene>
    <name evidence="1" type="ORF">UH38_00020</name>
</gene>
<dbReference type="GO" id="GO:0003677">
    <property type="term" value="F:DNA binding"/>
    <property type="evidence" value="ECO:0007669"/>
    <property type="project" value="InterPro"/>
</dbReference>
<dbReference type="EMBL" id="JYON01000001">
    <property type="protein sequence ID" value="KJH73644.1"/>
    <property type="molecule type" value="Genomic_DNA"/>
</dbReference>
<dbReference type="Gene3D" id="1.10.260.40">
    <property type="entry name" value="lambda repressor-like DNA-binding domains"/>
    <property type="match status" value="1"/>
</dbReference>
<dbReference type="InterPro" id="IPR010982">
    <property type="entry name" value="Lambda_DNA-bd_dom_sf"/>
</dbReference>
<protein>
    <submittedName>
        <fullName evidence="1">Uncharacterized protein</fullName>
    </submittedName>
</protein>
<keyword evidence="2" id="KW-1185">Reference proteome</keyword>
<dbReference type="STRING" id="1618023.UH38_00020"/>
<dbReference type="AlphaFoldDB" id="A0A0D8ZYW4"/>
<sequence>MWYLAIACIAILLVWVSAIAFFRWLFSSIYAKGNLYDSLLLEWMQRVDIPNWQALQQKSGISSTAIWQLRDGDTTNLKLYELSQIATVLCVPLAELLEKLGFPLEHPELAASRLECAQLTSQWQQVTKEQEALRQEGLRLHQELQQQRLELTQELRQSTFEQLQTLLTNYPSIHSLVGIKPELPAKNLLSLFTSLNYEQIGKPWQKVPFEPQIHQPDASDITVGELVYIRFVGYKHQQRILCPAKVSRNLPGGVGDKGDKGD</sequence>
<evidence type="ECO:0000313" key="1">
    <source>
        <dbReference type="EMBL" id="KJH73644.1"/>
    </source>
</evidence>
<reference evidence="1 2" key="1">
    <citation type="submission" date="2015-02" db="EMBL/GenBank/DDBJ databases">
        <title>Draft genome of a novel marine cyanobacterium (Chroococcales) isolated from South Atlantic Ocean.</title>
        <authorList>
            <person name="Rigonato J."/>
            <person name="Alvarenga D.O."/>
            <person name="Branco L.H."/>
            <person name="Varani A.M."/>
            <person name="Brandini F.P."/>
            <person name="Fiore M.F."/>
        </authorList>
    </citation>
    <scope>NUCLEOTIDE SEQUENCE [LARGE SCALE GENOMIC DNA]</scope>
    <source>
        <strain evidence="1 2">CENA595</strain>
    </source>
</reference>
<name>A0A0D8ZYW4_9CYAN</name>
<evidence type="ECO:0000313" key="2">
    <source>
        <dbReference type="Proteomes" id="UP000032452"/>
    </source>
</evidence>
<accession>A0A0D8ZYW4</accession>
<organism evidence="1 2">
    <name type="scientific">Aliterella atlantica CENA595</name>
    <dbReference type="NCBI Taxonomy" id="1618023"/>
    <lineage>
        <taxon>Bacteria</taxon>
        <taxon>Bacillati</taxon>
        <taxon>Cyanobacteriota</taxon>
        <taxon>Cyanophyceae</taxon>
        <taxon>Chroococcidiopsidales</taxon>
        <taxon>Aliterellaceae</taxon>
        <taxon>Aliterella</taxon>
    </lineage>
</organism>